<feature type="non-terminal residue" evidence="7">
    <location>
        <position position="1"/>
    </location>
</feature>
<feature type="domain" description="UvrD-like helicase C-terminal" evidence="6">
    <location>
        <begin position="16"/>
        <end position="80"/>
    </location>
</feature>
<keyword evidence="1" id="KW-0547">Nucleotide-binding</keyword>
<evidence type="ECO:0000259" key="6">
    <source>
        <dbReference type="Pfam" id="PF13361"/>
    </source>
</evidence>
<keyword evidence="7" id="KW-0269">Exonuclease</keyword>
<keyword evidence="4" id="KW-0067">ATP-binding</keyword>
<keyword evidence="3" id="KW-0347">Helicase</keyword>
<dbReference type="GO" id="GO:0004527">
    <property type="term" value="F:exonuclease activity"/>
    <property type="evidence" value="ECO:0007669"/>
    <property type="project" value="UniProtKB-KW"/>
</dbReference>
<accession>A0ABU7IN03</accession>
<feature type="non-terminal residue" evidence="7">
    <location>
        <position position="84"/>
    </location>
</feature>
<evidence type="ECO:0000256" key="4">
    <source>
        <dbReference type="ARBA" id="ARBA00022840"/>
    </source>
</evidence>
<proteinExistence type="predicted"/>
<dbReference type="RefSeq" id="WP_330072558.1">
    <property type="nucleotide sequence ID" value="NZ_JAZDDF010000095.1"/>
</dbReference>
<dbReference type="Pfam" id="PF13361">
    <property type="entry name" value="UvrD_C"/>
    <property type="match status" value="1"/>
</dbReference>
<keyword evidence="8" id="KW-1185">Reference proteome</keyword>
<keyword evidence="7" id="KW-0540">Nuclease</keyword>
<dbReference type="InterPro" id="IPR014017">
    <property type="entry name" value="DNA_helicase_UvrD-like_C"/>
</dbReference>
<comment type="caution">
    <text evidence="7">The sequence shown here is derived from an EMBL/GenBank/DDBJ whole genome shotgun (WGS) entry which is preliminary data.</text>
</comment>
<protein>
    <recommendedName>
        <fullName evidence="5">DNA 3'-5' helicase II</fullName>
    </recommendedName>
</protein>
<dbReference type="PANTHER" id="PTHR11070">
    <property type="entry name" value="UVRD / RECB / PCRA DNA HELICASE FAMILY MEMBER"/>
    <property type="match status" value="1"/>
</dbReference>
<organism evidence="7 8">
    <name type="scientific">Maribacter flavus</name>
    <dbReference type="NCBI Taxonomy" id="1658664"/>
    <lineage>
        <taxon>Bacteria</taxon>
        <taxon>Pseudomonadati</taxon>
        <taxon>Bacteroidota</taxon>
        <taxon>Flavobacteriia</taxon>
        <taxon>Flavobacteriales</taxon>
        <taxon>Flavobacteriaceae</taxon>
        <taxon>Maribacter</taxon>
    </lineage>
</organism>
<evidence type="ECO:0000256" key="1">
    <source>
        <dbReference type="ARBA" id="ARBA00022741"/>
    </source>
</evidence>
<evidence type="ECO:0000313" key="8">
    <source>
        <dbReference type="Proteomes" id="UP001343698"/>
    </source>
</evidence>
<dbReference type="Gene3D" id="3.40.50.300">
    <property type="entry name" value="P-loop containing nucleotide triphosphate hydrolases"/>
    <property type="match status" value="1"/>
</dbReference>
<keyword evidence="2" id="KW-0378">Hydrolase</keyword>
<dbReference type="PANTHER" id="PTHR11070:SF2">
    <property type="entry name" value="ATP-DEPENDENT DNA HELICASE SRS2"/>
    <property type="match status" value="1"/>
</dbReference>
<sequence>NNILNFQKHYDDVSVYRLEQNYRSTKMIVGAANSVIEHNQTKLDKVVWTANEEGEKVIVHRSMTDGDEGRYVASTIWETKMNKQ</sequence>
<dbReference type="InterPro" id="IPR000212">
    <property type="entry name" value="DNA_helicase_UvrD/REP"/>
</dbReference>
<dbReference type="InterPro" id="IPR027417">
    <property type="entry name" value="P-loop_NTPase"/>
</dbReference>
<evidence type="ECO:0000256" key="5">
    <source>
        <dbReference type="ARBA" id="ARBA00034923"/>
    </source>
</evidence>
<dbReference type="Proteomes" id="UP001343698">
    <property type="component" value="Unassembled WGS sequence"/>
</dbReference>
<dbReference type="SUPFAM" id="SSF52540">
    <property type="entry name" value="P-loop containing nucleoside triphosphate hydrolases"/>
    <property type="match status" value="1"/>
</dbReference>
<gene>
    <name evidence="7" type="ORF">V1H85_17970</name>
</gene>
<evidence type="ECO:0000256" key="3">
    <source>
        <dbReference type="ARBA" id="ARBA00022806"/>
    </source>
</evidence>
<dbReference type="EMBL" id="JAZDDF010000095">
    <property type="protein sequence ID" value="MEE1974345.1"/>
    <property type="molecule type" value="Genomic_DNA"/>
</dbReference>
<name>A0ABU7IN03_9FLAO</name>
<evidence type="ECO:0000313" key="7">
    <source>
        <dbReference type="EMBL" id="MEE1974345.1"/>
    </source>
</evidence>
<reference evidence="7 8" key="1">
    <citation type="submission" date="2024-01" db="EMBL/GenBank/DDBJ databases">
        <title>Maribacter spp. originated from different algae showed divergent polysaccharides utilization ability.</title>
        <authorList>
            <person name="Wang H."/>
            <person name="Wu Y."/>
        </authorList>
    </citation>
    <scope>NUCLEOTIDE SEQUENCE [LARGE SCALE GENOMIC DNA]</scope>
    <source>
        <strain evidence="7 8">KPT27_14</strain>
    </source>
</reference>
<evidence type="ECO:0000256" key="2">
    <source>
        <dbReference type="ARBA" id="ARBA00022801"/>
    </source>
</evidence>